<evidence type="ECO:0008006" key="4">
    <source>
        <dbReference type="Google" id="ProtNLM"/>
    </source>
</evidence>
<gene>
    <name evidence="2" type="ORF">B0H65DRAFT_40305</name>
</gene>
<dbReference type="GeneID" id="87860950"/>
<sequence>MKITRKLAIFLPLLLPMRAQYHLFFCSLLSVCKQRLPLVPASHVPNGELLTASYMNSEVVIASLGFRIGLASERPRVIRMQSSFPSEVRP</sequence>
<name>A0AAE0JP95_9PEZI</name>
<dbReference type="AlphaFoldDB" id="A0AAE0JP95"/>
<accession>A0AAE0JP95</accession>
<feature type="chain" id="PRO_5042141923" description="Secreted protein" evidence="1">
    <location>
        <begin position="20"/>
        <end position="90"/>
    </location>
</feature>
<reference evidence="2" key="2">
    <citation type="submission" date="2023-06" db="EMBL/GenBank/DDBJ databases">
        <authorList>
            <consortium name="Lawrence Berkeley National Laboratory"/>
            <person name="Haridas S."/>
            <person name="Hensen N."/>
            <person name="Bonometti L."/>
            <person name="Westerberg I."/>
            <person name="Brannstrom I.O."/>
            <person name="Guillou S."/>
            <person name="Cros-Aarteil S."/>
            <person name="Calhoun S."/>
            <person name="Kuo A."/>
            <person name="Mondo S."/>
            <person name="Pangilinan J."/>
            <person name="Riley R."/>
            <person name="Labutti K."/>
            <person name="Andreopoulos B."/>
            <person name="Lipzen A."/>
            <person name="Chen C."/>
            <person name="Yanf M."/>
            <person name="Daum C."/>
            <person name="Ng V."/>
            <person name="Clum A."/>
            <person name="Steindorff A."/>
            <person name="Ohm R."/>
            <person name="Martin F."/>
            <person name="Silar P."/>
            <person name="Natvig D."/>
            <person name="Lalanne C."/>
            <person name="Gautier V."/>
            <person name="Ament-Velasquez S.L."/>
            <person name="Kruys A."/>
            <person name="Hutchinson M.I."/>
            <person name="Powell A.J."/>
            <person name="Barry K."/>
            <person name="Miller A.N."/>
            <person name="Grigoriev I.V."/>
            <person name="Debuchy R."/>
            <person name="Gladieux P."/>
            <person name="Thoren M.H."/>
            <person name="Johannesson H."/>
        </authorList>
    </citation>
    <scope>NUCLEOTIDE SEQUENCE</scope>
    <source>
        <strain evidence="2">CBS 560.94</strain>
    </source>
</reference>
<keyword evidence="3" id="KW-1185">Reference proteome</keyword>
<protein>
    <recommendedName>
        <fullName evidence="4">Secreted protein</fullName>
    </recommendedName>
</protein>
<dbReference type="Proteomes" id="UP001278500">
    <property type="component" value="Unassembled WGS sequence"/>
</dbReference>
<evidence type="ECO:0000313" key="2">
    <source>
        <dbReference type="EMBL" id="KAK3355229.1"/>
    </source>
</evidence>
<reference evidence="2" key="1">
    <citation type="journal article" date="2023" name="Mol. Phylogenet. Evol.">
        <title>Genome-scale phylogeny and comparative genomics of the fungal order Sordariales.</title>
        <authorList>
            <person name="Hensen N."/>
            <person name="Bonometti L."/>
            <person name="Westerberg I."/>
            <person name="Brannstrom I.O."/>
            <person name="Guillou S."/>
            <person name="Cros-Aarteil S."/>
            <person name="Calhoun S."/>
            <person name="Haridas S."/>
            <person name="Kuo A."/>
            <person name="Mondo S."/>
            <person name="Pangilinan J."/>
            <person name="Riley R."/>
            <person name="LaButti K."/>
            <person name="Andreopoulos B."/>
            <person name="Lipzen A."/>
            <person name="Chen C."/>
            <person name="Yan M."/>
            <person name="Daum C."/>
            <person name="Ng V."/>
            <person name="Clum A."/>
            <person name="Steindorff A."/>
            <person name="Ohm R.A."/>
            <person name="Martin F."/>
            <person name="Silar P."/>
            <person name="Natvig D.O."/>
            <person name="Lalanne C."/>
            <person name="Gautier V."/>
            <person name="Ament-Velasquez S.L."/>
            <person name="Kruys A."/>
            <person name="Hutchinson M.I."/>
            <person name="Powell A.J."/>
            <person name="Barry K."/>
            <person name="Miller A.N."/>
            <person name="Grigoriev I.V."/>
            <person name="Debuchy R."/>
            <person name="Gladieux P."/>
            <person name="Hiltunen Thoren M."/>
            <person name="Johannesson H."/>
        </authorList>
    </citation>
    <scope>NUCLEOTIDE SEQUENCE</scope>
    <source>
        <strain evidence="2">CBS 560.94</strain>
    </source>
</reference>
<evidence type="ECO:0000313" key="3">
    <source>
        <dbReference type="Proteomes" id="UP001278500"/>
    </source>
</evidence>
<organism evidence="2 3">
    <name type="scientific">Neurospora tetraspora</name>
    <dbReference type="NCBI Taxonomy" id="94610"/>
    <lineage>
        <taxon>Eukaryota</taxon>
        <taxon>Fungi</taxon>
        <taxon>Dikarya</taxon>
        <taxon>Ascomycota</taxon>
        <taxon>Pezizomycotina</taxon>
        <taxon>Sordariomycetes</taxon>
        <taxon>Sordariomycetidae</taxon>
        <taxon>Sordariales</taxon>
        <taxon>Sordariaceae</taxon>
        <taxon>Neurospora</taxon>
    </lineage>
</organism>
<evidence type="ECO:0000256" key="1">
    <source>
        <dbReference type="SAM" id="SignalP"/>
    </source>
</evidence>
<keyword evidence="1" id="KW-0732">Signal</keyword>
<dbReference type="EMBL" id="JAUEPP010000001">
    <property type="protein sequence ID" value="KAK3355229.1"/>
    <property type="molecule type" value="Genomic_DNA"/>
</dbReference>
<proteinExistence type="predicted"/>
<dbReference type="RefSeq" id="XP_062686607.1">
    <property type="nucleotide sequence ID" value="XM_062823796.1"/>
</dbReference>
<feature type="signal peptide" evidence="1">
    <location>
        <begin position="1"/>
        <end position="19"/>
    </location>
</feature>
<comment type="caution">
    <text evidence="2">The sequence shown here is derived from an EMBL/GenBank/DDBJ whole genome shotgun (WGS) entry which is preliminary data.</text>
</comment>